<keyword evidence="4" id="KW-1185">Reference proteome</keyword>
<keyword evidence="2" id="KW-0472">Membrane</keyword>
<feature type="compositionally biased region" description="Polar residues" evidence="1">
    <location>
        <begin position="44"/>
        <end position="61"/>
    </location>
</feature>
<sequence length="77" mass="8084">MPRSYLCPRAGGVAPGTFIVTVFSDVAMALGVFNWGTMTTNVKPGTSTVVRPPSSSGTTPMLNRVPDLNRSADPRAC</sequence>
<evidence type="ECO:0000256" key="2">
    <source>
        <dbReference type="SAM" id="Phobius"/>
    </source>
</evidence>
<evidence type="ECO:0000313" key="3">
    <source>
        <dbReference type="EMBL" id="KAF5394577.1"/>
    </source>
</evidence>
<dbReference type="AlphaFoldDB" id="A0A8J4SK15"/>
<proteinExistence type="predicted"/>
<accession>A0A8J4SK15</accession>
<protein>
    <submittedName>
        <fullName evidence="3">Uncharacterized protein</fullName>
    </submittedName>
</protein>
<name>A0A8J4SK15_9TREM</name>
<dbReference type="Proteomes" id="UP000748531">
    <property type="component" value="Unassembled WGS sequence"/>
</dbReference>
<evidence type="ECO:0000313" key="4">
    <source>
        <dbReference type="Proteomes" id="UP000748531"/>
    </source>
</evidence>
<dbReference type="EMBL" id="LUCH01018137">
    <property type="protein sequence ID" value="KAF5394577.1"/>
    <property type="molecule type" value="Genomic_DNA"/>
</dbReference>
<comment type="caution">
    <text evidence="3">The sequence shown here is derived from an EMBL/GenBank/DDBJ whole genome shotgun (WGS) entry which is preliminary data.</text>
</comment>
<keyword evidence="2" id="KW-1133">Transmembrane helix</keyword>
<reference evidence="3" key="1">
    <citation type="submission" date="2019-05" db="EMBL/GenBank/DDBJ databases">
        <title>Annotation for the trematode Paragonimus heterotremus.</title>
        <authorList>
            <person name="Choi Y.-J."/>
        </authorList>
    </citation>
    <scope>NUCLEOTIDE SEQUENCE</scope>
    <source>
        <strain evidence="3">LC</strain>
    </source>
</reference>
<evidence type="ECO:0000256" key="1">
    <source>
        <dbReference type="SAM" id="MobiDB-lite"/>
    </source>
</evidence>
<organism evidence="3 4">
    <name type="scientific">Paragonimus heterotremus</name>
    <dbReference type="NCBI Taxonomy" id="100268"/>
    <lineage>
        <taxon>Eukaryota</taxon>
        <taxon>Metazoa</taxon>
        <taxon>Spiralia</taxon>
        <taxon>Lophotrochozoa</taxon>
        <taxon>Platyhelminthes</taxon>
        <taxon>Trematoda</taxon>
        <taxon>Digenea</taxon>
        <taxon>Plagiorchiida</taxon>
        <taxon>Troglotremata</taxon>
        <taxon>Troglotrematidae</taxon>
        <taxon>Paragonimus</taxon>
    </lineage>
</organism>
<feature type="transmembrane region" description="Helical" evidence="2">
    <location>
        <begin position="12"/>
        <end position="33"/>
    </location>
</feature>
<gene>
    <name evidence="3" type="ORF">PHET_11075</name>
</gene>
<keyword evidence="2" id="KW-0812">Transmembrane</keyword>
<feature type="region of interest" description="Disordered" evidence="1">
    <location>
        <begin position="44"/>
        <end position="77"/>
    </location>
</feature>